<proteinExistence type="predicted"/>
<dbReference type="InterPro" id="IPR018724">
    <property type="entry name" value="2OG-Fe_dioxygenase"/>
</dbReference>
<dbReference type="Gene3D" id="2.60.120.620">
    <property type="entry name" value="q2cbj1_9rhob like domain"/>
    <property type="match status" value="1"/>
</dbReference>
<reference evidence="1 2" key="1">
    <citation type="submission" date="2018-06" db="EMBL/GenBank/DDBJ databases">
        <authorList>
            <consortium name="Pathogen Informatics"/>
            <person name="Doyle S."/>
        </authorList>
    </citation>
    <scope>NUCLEOTIDE SEQUENCE [LARGE SCALE GENOMIC DNA]</scope>
    <source>
        <strain evidence="1 2">NCTC11842</strain>
    </source>
</reference>
<dbReference type="Pfam" id="PF10014">
    <property type="entry name" value="2OG-Fe_Oxy_2"/>
    <property type="match status" value="1"/>
</dbReference>
<dbReference type="RefSeq" id="WP_010796192.1">
    <property type="nucleotide sequence ID" value="NZ_CP053063.1"/>
</dbReference>
<sequence>MIVLNKAVGDALRQNKFANVKGADFSLTGNFDEFVRLTHSWEAMERDSYYGQAESGARFRRYSDFEYHPVNQELRQLEHRPYVQSLANNRYVGGMERHFQDFSDEVIASPVLRSLIALDFEVYKSVLPAHLHNDMWQCQIHQIRIEINPGQQVEITPEGIHCDGYPFSAMHFWGRHNIAGAESRLYNVQEELLAALTYEHILDTTFFLDREMRHYVTPASTKDPKRPAFRQIIAISFSKPGTAHDIVR</sequence>
<organism evidence="1 2">
    <name type="scientific">Pseudomonas luteola</name>
    <dbReference type="NCBI Taxonomy" id="47886"/>
    <lineage>
        <taxon>Bacteria</taxon>
        <taxon>Pseudomonadati</taxon>
        <taxon>Pseudomonadota</taxon>
        <taxon>Gammaproteobacteria</taxon>
        <taxon>Pseudomonadales</taxon>
        <taxon>Pseudomonadaceae</taxon>
        <taxon>Pseudomonas</taxon>
    </lineage>
</organism>
<protein>
    <submittedName>
        <fullName evidence="1">Protein BsmA</fullName>
    </submittedName>
</protein>
<dbReference type="GeneID" id="300266640"/>
<dbReference type="GO" id="GO:0051213">
    <property type="term" value="F:dioxygenase activity"/>
    <property type="evidence" value="ECO:0007669"/>
    <property type="project" value="InterPro"/>
</dbReference>
<accession>A0A2X2D419</accession>
<name>A0A2X2D419_PSELU</name>
<dbReference type="Proteomes" id="UP000250443">
    <property type="component" value="Unassembled WGS sequence"/>
</dbReference>
<dbReference type="EMBL" id="UAUF01000014">
    <property type="protein sequence ID" value="SPZ12416.1"/>
    <property type="molecule type" value="Genomic_DNA"/>
</dbReference>
<dbReference type="AlphaFoldDB" id="A0A2X2D419"/>
<evidence type="ECO:0000313" key="2">
    <source>
        <dbReference type="Proteomes" id="UP000250443"/>
    </source>
</evidence>
<gene>
    <name evidence="1" type="primary">bsmA</name>
    <name evidence="1" type="ORF">NCTC11842_04450</name>
</gene>
<evidence type="ECO:0000313" key="1">
    <source>
        <dbReference type="EMBL" id="SPZ12416.1"/>
    </source>
</evidence>